<dbReference type="AlphaFoldDB" id="A0A1B6F9S1"/>
<protein>
    <submittedName>
        <fullName evidence="2">Uncharacterized protein</fullName>
    </submittedName>
</protein>
<feature type="compositionally biased region" description="Low complexity" evidence="1">
    <location>
        <begin position="115"/>
        <end position="127"/>
    </location>
</feature>
<evidence type="ECO:0000256" key="1">
    <source>
        <dbReference type="SAM" id="MobiDB-lite"/>
    </source>
</evidence>
<feature type="compositionally biased region" description="Basic and acidic residues" evidence="1">
    <location>
        <begin position="130"/>
        <end position="145"/>
    </location>
</feature>
<feature type="non-terminal residue" evidence="2">
    <location>
        <position position="1"/>
    </location>
</feature>
<dbReference type="EMBL" id="GECZ01022809">
    <property type="protein sequence ID" value="JAS46960.1"/>
    <property type="molecule type" value="Transcribed_RNA"/>
</dbReference>
<feature type="compositionally biased region" description="Basic and acidic residues" evidence="1">
    <location>
        <begin position="74"/>
        <end position="89"/>
    </location>
</feature>
<reference evidence="2" key="1">
    <citation type="submission" date="2015-11" db="EMBL/GenBank/DDBJ databases">
        <title>De novo transcriptome assembly of four potential Pierce s Disease insect vectors from Arizona vineyards.</title>
        <authorList>
            <person name="Tassone E.E."/>
        </authorList>
    </citation>
    <scope>NUCLEOTIDE SEQUENCE</scope>
</reference>
<accession>A0A1B6F9S1</accession>
<feature type="compositionally biased region" description="Basic and acidic residues" evidence="1">
    <location>
        <begin position="155"/>
        <end position="177"/>
    </location>
</feature>
<name>A0A1B6F9S1_9HEMI</name>
<sequence length="287" mass="33004">PIIKYYVLKSFHMRIKRKDQSLDRNKNEMVVKQPKYELTSEESSSDESKVPNKPIYDSENSSSDTSVMKNPYVRNDKSDSDTSFDKAAVKRQAKEKWLAAYNKLKEQRKNLKQVSSSDSSSESSSESSSDDMRPVVRRNASERKALKQLTATKKSNPEPEPEKETDYGLKRWQEMKRKEAKRKSLRKNEPTSDDSQMEIMKKKIREKSTATLNKLHKKEMEKLKHINSSGSSSDDSQKNDNKSTKKVMFANKALNSMRKKEMEKPKKSSQRYENSESSSESSSDGSG</sequence>
<organism evidence="2">
    <name type="scientific">Cuerna arida</name>
    <dbReference type="NCBI Taxonomy" id="1464854"/>
    <lineage>
        <taxon>Eukaryota</taxon>
        <taxon>Metazoa</taxon>
        <taxon>Ecdysozoa</taxon>
        <taxon>Arthropoda</taxon>
        <taxon>Hexapoda</taxon>
        <taxon>Insecta</taxon>
        <taxon>Pterygota</taxon>
        <taxon>Neoptera</taxon>
        <taxon>Paraneoptera</taxon>
        <taxon>Hemiptera</taxon>
        <taxon>Auchenorrhyncha</taxon>
        <taxon>Membracoidea</taxon>
        <taxon>Cicadellidae</taxon>
        <taxon>Cicadellinae</taxon>
        <taxon>Proconiini</taxon>
        <taxon>Cuerna</taxon>
    </lineage>
</organism>
<feature type="compositionally biased region" description="Low complexity" evidence="1">
    <location>
        <begin position="271"/>
        <end position="287"/>
    </location>
</feature>
<feature type="region of interest" description="Disordered" evidence="1">
    <location>
        <begin position="19"/>
        <end position="89"/>
    </location>
</feature>
<gene>
    <name evidence="2" type="ORF">g.14452</name>
</gene>
<feature type="region of interest" description="Disordered" evidence="1">
    <location>
        <begin position="106"/>
        <end position="287"/>
    </location>
</feature>
<feature type="compositionally biased region" description="Basic and acidic residues" evidence="1">
    <location>
        <begin position="19"/>
        <end position="29"/>
    </location>
</feature>
<proteinExistence type="predicted"/>
<evidence type="ECO:0000313" key="2">
    <source>
        <dbReference type="EMBL" id="JAS46960.1"/>
    </source>
</evidence>
<feature type="compositionally biased region" description="Polar residues" evidence="1">
    <location>
        <begin position="58"/>
        <end position="68"/>
    </location>
</feature>